<dbReference type="GO" id="GO:0003676">
    <property type="term" value="F:nucleic acid binding"/>
    <property type="evidence" value="ECO:0007669"/>
    <property type="project" value="InterPro"/>
</dbReference>
<organism evidence="3 4">
    <name type="scientific">Cyprinus carpio</name>
    <name type="common">Common carp</name>
    <dbReference type="NCBI Taxonomy" id="7962"/>
    <lineage>
        <taxon>Eukaryota</taxon>
        <taxon>Metazoa</taxon>
        <taxon>Chordata</taxon>
        <taxon>Craniata</taxon>
        <taxon>Vertebrata</taxon>
        <taxon>Euteleostomi</taxon>
        <taxon>Actinopterygii</taxon>
        <taxon>Neopterygii</taxon>
        <taxon>Teleostei</taxon>
        <taxon>Ostariophysi</taxon>
        <taxon>Cypriniformes</taxon>
        <taxon>Cyprinidae</taxon>
        <taxon>Cyprininae</taxon>
        <taxon>Cyprinus</taxon>
    </lineage>
</organism>
<dbReference type="Gene3D" id="3.30.420.10">
    <property type="entry name" value="Ribonuclease H-like superfamily/Ribonuclease H"/>
    <property type="match status" value="1"/>
</dbReference>
<feature type="chain" id="PRO_5034357250" description="Integrase catalytic domain-containing protein" evidence="1">
    <location>
        <begin position="36"/>
        <end position="361"/>
    </location>
</feature>
<feature type="signal peptide" evidence="1">
    <location>
        <begin position="1"/>
        <end position="35"/>
    </location>
</feature>
<accession>A0A8C2AGH5</accession>
<dbReference type="Proteomes" id="UP000694700">
    <property type="component" value="Unplaced"/>
</dbReference>
<dbReference type="AlphaFoldDB" id="A0A8C2AGH5"/>
<dbReference type="InterPro" id="IPR058913">
    <property type="entry name" value="Integrase_dom_put"/>
</dbReference>
<dbReference type="PANTHER" id="PTHR46791">
    <property type="entry name" value="EXPRESSED PROTEIN"/>
    <property type="match status" value="1"/>
</dbReference>
<proteinExistence type="predicted"/>
<dbReference type="Pfam" id="PF24764">
    <property type="entry name" value="rva_4"/>
    <property type="match status" value="1"/>
</dbReference>
<name>A0A8C2AGH5_CYPCA</name>
<protein>
    <recommendedName>
        <fullName evidence="2">Integrase catalytic domain-containing protein</fullName>
    </recommendedName>
</protein>
<dbReference type="InterPro" id="IPR001584">
    <property type="entry name" value="Integrase_cat-core"/>
</dbReference>
<feature type="domain" description="Integrase catalytic" evidence="2">
    <location>
        <begin position="235"/>
        <end position="323"/>
    </location>
</feature>
<evidence type="ECO:0000256" key="1">
    <source>
        <dbReference type="SAM" id="SignalP"/>
    </source>
</evidence>
<dbReference type="PROSITE" id="PS50994">
    <property type="entry name" value="INTEGRASE"/>
    <property type="match status" value="1"/>
</dbReference>
<reference evidence="3" key="1">
    <citation type="submission" date="2025-08" db="UniProtKB">
        <authorList>
            <consortium name="Ensembl"/>
        </authorList>
    </citation>
    <scope>IDENTIFICATION</scope>
</reference>
<keyword evidence="1" id="KW-0732">Signal</keyword>
<dbReference type="Gene3D" id="1.10.10.60">
    <property type="entry name" value="Homeodomain-like"/>
    <property type="match status" value="1"/>
</dbReference>
<dbReference type="SUPFAM" id="SSF53098">
    <property type="entry name" value="Ribonuclease H-like"/>
    <property type="match status" value="1"/>
</dbReference>
<dbReference type="InterPro" id="IPR036397">
    <property type="entry name" value="RNaseH_sf"/>
</dbReference>
<sequence length="361" mass="41297">MEKYYGLEMVAETCLFANILLNLLLCVQQNKGIDAHDDKTVQLASSNHNEDLNLVILRMQTMARSVVWSRGRMLDPETANEMLDQVSEFLDHLESLTQQHVPQGYSAPLVRGSSGRPRFSITEEQLRFLIEYNFSTRQMAEILCVSRRTVKRRLREYRISLRDRYTDLSDSDLDNRVRELVGGNDELGAESVWARLAGQGIVVQRHRVRQSLIRTNPVGATQRVTTRRLHRRVFQVAGPNSLWHLDGNNKLIRWRIVIHGGIDGYSRLVVFLKASSNNRSDTVFQSFVEAIDQYGLPSRVRCDNGGENNAVCLFMNVFRGFTRGSALRGRSTHNQRIEGMLGGRLVRHLQYLLCLIHAFGK</sequence>
<evidence type="ECO:0000313" key="4">
    <source>
        <dbReference type="Proteomes" id="UP000694700"/>
    </source>
</evidence>
<dbReference type="Ensembl" id="ENSCCRT00015107781.1">
    <property type="protein sequence ID" value="ENSCCRP00015104431.1"/>
    <property type="gene ID" value="ENSCCRG00015041676.1"/>
</dbReference>
<evidence type="ECO:0000259" key="2">
    <source>
        <dbReference type="PROSITE" id="PS50994"/>
    </source>
</evidence>
<dbReference type="InterPro" id="IPR012337">
    <property type="entry name" value="RNaseH-like_sf"/>
</dbReference>
<dbReference type="GO" id="GO:0015074">
    <property type="term" value="P:DNA integration"/>
    <property type="evidence" value="ECO:0007669"/>
    <property type="project" value="InterPro"/>
</dbReference>
<dbReference type="PANTHER" id="PTHR46791:SF5">
    <property type="entry name" value="CLR5 DOMAIN-CONTAINING PROTEIN-RELATED"/>
    <property type="match status" value="1"/>
</dbReference>
<evidence type="ECO:0000313" key="3">
    <source>
        <dbReference type="Ensembl" id="ENSCCRP00015104431.1"/>
    </source>
</evidence>